<dbReference type="InterPro" id="IPR027417">
    <property type="entry name" value="P-loop_NTPase"/>
</dbReference>
<accession>A0A645HWE8</accession>
<comment type="caution">
    <text evidence="1">The sequence shown here is derived from an EMBL/GenBank/DDBJ whole genome shotgun (WGS) entry which is preliminary data.</text>
</comment>
<name>A0A645HWE8_9ZZZZ</name>
<organism evidence="1">
    <name type="scientific">bioreactor metagenome</name>
    <dbReference type="NCBI Taxonomy" id="1076179"/>
    <lineage>
        <taxon>unclassified sequences</taxon>
        <taxon>metagenomes</taxon>
        <taxon>ecological metagenomes</taxon>
    </lineage>
</organism>
<proteinExistence type="predicted"/>
<dbReference type="EMBL" id="VSSQ01096955">
    <property type="protein sequence ID" value="MPN40504.1"/>
    <property type="molecule type" value="Genomic_DNA"/>
</dbReference>
<sequence>MTTNNKDALPPELYRPGRIDEVFTLQPIQDIELQCKIIDSWVRNWGKSYALDDDIIYNIGQGAVDKMSDDPKTPAQLINLAKKEARSYYINHLAKA</sequence>
<reference evidence="1" key="1">
    <citation type="submission" date="2019-08" db="EMBL/GenBank/DDBJ databases">
        <authorList>
            <person name="Kucharzyk K."/>
            <person name="Murdoch R.W."/>
            <person name="Higgins S."/>
            <person name="Loffler F."/>
        </authorList>
    </citation>
    <scope>NUCLEOTIDE SEQUENCE</scope>
</reference>
<protein>
    <submittedName>
        <fullName evidence="1">Uncharacterized protein</fullName>
    </submittedName>
</protein>
<dbReference type="AlphaFoldDB" id="A0A645HWE8"/>
<dbReference type="SUPFAM" id="SSF52540">
    <property type="entry name" value="P-loop containing nucleoside triphosphate hydrolases"/>
    <property type="match status" value="1"/>
</dbReference>
<gene>
    <name evidence="1" type="ORF">SDC9_188042</name>
</gene>
<evidence type="ECO:0000313" key="1">
    <source>
        <dbReference type="EMBL" id="MPN40504.1"/>
    </source>
</evidence>